<dbReference type="InterPro" id="IPR015946">
    <property type="entry name" value="KH_dom-like_a/b"/>
</dbReference>
<sequence length="149" mass="16036">MSNKVISISGYSGNGNQFLVKSSQISLGISNSVAGEEDKIPSPAEYLLAGFAGSINAVGKLVAIELGVELKSLEVQVSGELETKKSEGIKTRSRAGFRKIEVVIKPTSDAPLDALKQWMDEVKERCPLRDNLINETPVSLTLLKEYNAA</sequence>
<dbReference type="AlphaFoldDB" id="A0A1M6BPL5"/>
<dbReference type="InterPro" id="IPR052924">
    <property type="entry name" value="OsmC/Ohr_hydroprdx_reductase"/>
</dbReference>
<dbReference type="Proteomes" id="UP000184488">
    <property type="component" value="Unassembled WGS sequence"/>
</dbReference>
<dbReference type="SUPFAM" id="SSF82784">
    <property type="entry name" value="OsmC-like"/>
    <property type="match status" value="1"/>
</dbReference>
<protein>
    <submittedName>
        <fullName evidence="1">Uncharacterized OsmC-related protein</fullName>
    </submittedName>
</protein>
<proteinExistence type="predicted"/>
<dbReference type="PANTHER" id="PTHR35368">
    <property type="entry name" value="HYDROPEROXIDE REDUCTASE"/>
    <property type="match status" value="1"/>
</dbReference>
<accession>A0A1M6BPL5</accession>
<evidence type="ECO:0000313" key="2">
    <source>
        <dbReference type="Proteomes" id="UP000184488"/>
    </source>
</evidence>
<dbReference type="EMBL" id="FQZI01000001">
    <property type="protein sequence ID" value="SHI50632.1"/>
    <property type="molecule type" value="Genomic_DNA"/>
</dbReference>
<dbReference type="PANTHER" id="PTHR35368:SF1">
    <property type="entry name" value="HYDROPEROXIDE REDUCTASE"/>
    <property type="match status" value="1"/>
</dbReference>
<gene>
    <name evidence="1" type="ORF">SAMN05444363_0874</name>
</gene>
<name>A0A1M6BPL5_9FLAO</name>
<dbReference type="Gene3D" id="3.30.300.20">
    <property type="match status" value="1"/>
</dbReference>
<dbReference type="Pfam" id="PF02566">
    <property type="entry name" value="OsmC"/>
    <property type="match status" value="1"/>
</dbReference>
<reference evidence="2" key="1">
    <citation type="submission" date="2016-11" db="EMBL/GenBank/DDBJ databases">
        <authorList>
            <person name="Varghese N."/>
            <person name="Submissions S."/>
        </authorList>
    </citation>
    <scope>NUCLEOTIDE SEQUENCE [LARGE SCALE GENOMIC DNA]</scope>
    <source>
        <strain evidence="2">DSM 18829</strain>
    </source>
</reference>
<dbReference type="InterPro" id="IPR036102">
    <property type="entry name" value="OsmC/Ohrsf"/>
</dbReference>
<organism evidence="1 2">
    <name type="scientific">Flavobacterium terrae</name>
    <dbReference type="NCBI Taxonomy" id="415425"/>
    <lineage>
        <taxon>Bacteria</taxon>
        <taxon>Pseudomonadati</taxon>
        <taxon>Bacteroidota</taxon>
        <taxon>Flavobacteriia</taxon>
        <taxon>Flavobacteriales</taxon>
        <taxon>Flavobacteriaceae</taxon>
        <taxon>Flavobacterium</taxon>
    </lineage>
</organism>
<dbReference type="STRING" id="415425.SAMN05444363_0874"/>
<dbReference type="RefSeq" id="WP_073308880.1">
    <property type="nucleotide sequence ID" value="NZ_FQZI01000001.1"/>
</dbReference>
<dbReference type="OrthoDB" id="9791538at2"/>
<evidence type="ECO:0000313" key="1">
    <source>
        <dbReference type="EMBL" id="SHI50632.1"/>
    </source>
</evidence>
<keyword evidence="2" id="KW-1185">Reference proteome</keyword>
<dbReference type="InterPro" id="IPR003718">
    <property type="entry name" value="OsmC/Ohr_fam"/>
</dbReference>